<feature type="region of interest" description="Disordered" evidence="9">
    <location>
        <begin position="885"/>
        <end position="938"/>
    </location>
</feature>
<dbReference type="InterPro" id="IPR041546">
    <property type="entry name" value="ClpA/ClpB_AAA_lid"/>
</dbReference>
<dbReference type="PANTHER" id="PTHR11638:SF18">
    <property type="entry name" value="HEAT SHOCK PROTEIN 104"/>
    <property type="match status" value="1"/>
</dbReference>
<dbReference type="Pfam" id="PF00004">
    <property type="entry name" value="AAA"/>
    <property type="match status" value="1"/>
</dbReference>
<gene>
    <name evidence="11" type="ORF">GAYE_SCF05G2557</name>
</gene>
<dbReference type="Proteomes" id="UP001300502">
    <property type="component" value="Unassembled WGS sequence"/>
</dbReference>
<dbReference type="Pfam" id="PF02861">
    <property type="entry name" value="Clp_N"/>
    <property type="match status" value="1"/>
</dbReference>
<dbReference type="Pfam" id="PF10431">
    <property type="entry name" value="ClpB_D2-small"/>
    <property type="match status" value="1"/>
</dbReference>
<evidence type="ECO:0000256" key="6">
    <source>
        <dbReference type="PROSITE-ProRule" id="PRU01251"/>
    </source>
</evidence>
<evidence type="ECO:0000259" key="10">
    <source>
        <dbReference type="PROSITE" id="PS51903"/>
    </source>
</evidence>
<dbReference type="EMBL" id="JANCYU010000025">
    <property type="protein sequence ID" value="KAK4524655.1"/>
    <property type="molecule type" value="Genomic_DNA"/>
</dbReference>
<dbReference type="SUPFAM" id="SSF81923">
    <property type="entry name" value="Double Clp-N motif"/>
    <property type="match status" value="1"/>
</dbReference>
<dbReference type="PROSITE" id="PS51903">
    <property type="entry name" value="CLP_R"/>
    <property type="match status" value="1"/>
</dbReference>
<evidence type="ECO:0000313" key="12">
    <source>
        <dbReference type="Proteomes" id="UP001300502"/>
    </source>
</evidence>
<evidence type="ECO:0000256" key="1">
    <source>
        <dbReference type="ARBA" id="ARBA00008675"/>
    </source>
</evidence>
<dbReference type="InterPro" id="IPR019489">
    <property type="entry name" value="Clp_ATPase_C"/>
</dbReference>
<feature type="coiled-coil region" evidence="8">
    <location>
        <begin position="412"/>
        <end position="526"/>
    </location>
</feature>
<dbReference type="AlphaFoldDB" id="A0AAV9IB33"/>
<dbReference type="CDD" id="cd19499">
    <property type="entry name" value="RecA-like_ClpB_Hsp104-like"/>
    <property type="match status" value="1"/>
</dbReference>
<evidence type="ECO:0000313" key="11">
    <source>
        <dbReference type="EMBL" id="KAK4524655.1"/>
    </source>
</evidence>
<organism evidence="11 12">
    <name type="scientific">Galdieria yellowstonensis</name>
    <dbReference type="NCBI Taxonomy" id="3028027"/>
    <lineage>
        <taxon>Eukaryota</taxon>
        <taxon>Rhodophyta</taxon>
        <taxon>Bangiophyceae</taxon>
        <taxon>Galdieriales</taxon>
        <taxon>Galdieriaceae</taxon>
        <taxon>Galdieria</taxon>
    </lineage>
</organism>
<keyword evidence="8" id="KW-0175">Coiled coil</keyword>
<feature type="compositionally biased region" description="Polar residues" evidence="9">
    <location>
        <begin position="902"/>
        <end position="914"/>
    </location>
</feature>
<evidence type="ECO:0000256" key="3">
    <source>
        <dbReference type="ARBA" id="ARBA00022741"/>
    </source>
</evidence>
<dbReference type="InterPro" id="IPR036628">
    <property type="entry name" value="Clp_N_dom_sf"/>
</dbReference>
<dbReference type="CDD" id="cd00009">
    <property type="entry name" value="AAA"/>
    <property type="match status" value="1"/>
</dbReference>
<dbReference type="SMART" id="SM01086">
    <property type="entry name" value="ClpB_D2-small"/>
    <property type="match status" value="1"/>
</dbReference>
<dbReference type="FunFam" id="3.40.50.300:FF:000010">
    <property type="entry name" value="Chaperone clpB 1, putative"/>
    <property type="match status" value="1"/>
</dbReference>
<dbReference type="Pfam" id="PF07724">
    <property type="entry name" value="AAA_2"/>
    <property type="match status" value="1"/>
</dbReference>
<feature type="domain" description="Clp R" evidence="10">
    <location>
        <begin position="5"/>
        <end position="147"/>
    </location>
</feature>
<dbReference type="SMART" id="SM00382">
    <property type="entry name" value="AAA"/>
    <property type="match status" value="2"/>
</dbReference>
<dbReference type="GO" id="GO:0016887">
    <property type="term" value="F:ATP hydrolysis activity"/>
    <property type="evidence" value="ECO:0007669"/>
    <property type="project" value="InterPro"/>
</dbReference>
<dbReference type="PROSITE" id="PS00870">
    <property type="entry name" value="CLPAB_1"/>
    <property type="match status" value="1"/>
</dbReference>
<evidence type="ECO:0000256" key="7">
    <source>
        <dbReference type="RuleBase" id="RU004432"/>
    </source>
</evidence>
<evidence type="ECO:0000256" key="4">
    <source>
        <dbReference type="ARBA" id="ARBA00022840"/>
    </source>
</evidence>
<sequence>MSMNLDNLTDKAQEAIQASHELAVEHGHSQLTPLHLAAALFAEDNGLASSIATKAKVDPVNVRRELQRAVIRLPSQDPAPTTVPPSQSFLKVIRDAQALRKKQGDTHLAVDHLLIALCDDKDVIACLAAADLTKHALEEAVKSVRGNRKVDSKAADSTYDALNQYAQDFVALAEEGKLDPVIGRDDEIRRVIRVLCRRRKNNPVLIGDPGVGKTAIVEGLAQRIVRGDVPENLNCRLYALDMGALVAGAKYRGEFEERLKAVLREVKEAEGKIILFIDELHLVLGAGKSDGAMDAANLLKPMLARGELRCIGATTLEEYRKYVEKDAAFERRFQQVFVSEPSVPDTVSILRGLKERYEVHHGVRILDSALVAAAKLSARYITNRFLPDKAIDLVDEACANVRMQLDSQPEIIDTLEHRKLQLEIEIAALEKEKDEASRQRLAAVKEELDNVNEKLRPLKARFESERGKMNELKDMMSKLDALKIKLADAERRRDTVQAADLRYYAIPEIQERIRRLKEEIDKEKETDVMETDEEGGKLLSDVVGYEQIADVVSRWTGIPTTKLSQSDAERLLSLSASLHKRIIGQDEAVDAVAAAVLRSRAGVSRPTQPLGSFLFLGPTGVGKTELAKALAAELFDDEKHVVRIDCSEYMEQHSVSRLIGAPPGYVGYEEGGQLTEAVLRRPYNVVLFDEVEKAHRNVMNVLLQVLDDGRLTDNQGRTIDFTNTVIILTSNLGAQFLMNIGARGPAELSEGSDHEGTPVVSIPKEASIDDRTREAVMREVKMHFRPEFLNRLDDIVIFKPLALDELRQIVRLQLEQVAKRLEERDITVSMDNRAADYILREAYDPSFGARPIRRYLEKHVATELSIRLIKGTLGNHSHVQVTRAPEGSGLAFQVTPKKRSAQDMNTNTSSNNRNGPVKQGIVEEPDEEDMIEEEDVTL</sequence>
<dbReference type="InterPro" id="IPR027417">
    <property type="entry name" value="P-loop_NTPase"/>
</dbReference>
<keyword evidence="2 6" id="KW-0677">Repeat</keyword>
<comment type="caution">
    <text evidence="11">The sequence shown here is derived from an EMBL/GenBank/DDBJ whole genome shotgun (WGS) entry which is preliminary data.</text>
</comment>
<dbReference type="InterPro" id="IPR004176">
    <property type="entry name" value="Clp_R_N"/>
</dbReference>
<dbReference type="Gene3D" id="1.10.8.60">
    <property type="match status" value="1"/>
</dbReference>
<dbReference type="FunFam" id="3.40.50.300:FF:000025">
    <property type="entry name" value="ATP-dependent Clp protease subunit"/>
    <property type="match status" value="1"/>
</dbReference>
<dbReference type="InterPro" id="IPR018368">
    <property type="entry name" value="ClpA/B_CS1"/>
</dbReference>
<dbReference type="FunFam" id="3.40.50.300:FF:000120">
    <property type="entry name" value="ATP-dependent chaperone ClpB"/>
    <property type="match status" value="1"/>
</dbReference>
<keyword evidence="4 7" id="KW-0067">ATP-binding</keyword>
<dbReference type="Pfam" id="PF17871">
    <property type="entry name" value="AAA_lid_9"/>
    <property type="match status" value="1"/>
</dbReference>
<feature type="compositionally biased region" description="Acidic residues" evidence="9">
    <location>
        <begin position="923"/>
        <end position="938"/>
    </location>
</feature>
<evidence type="ECO:0000256" key="9">
    <source>
        <dbReference type="SAM" id="MobiDB-lite"/>
    </source>
</evidence>
<comment type="similarity">
    <text evidence="1 7">Belongs to the ClpA/ClpB family.</text>
</comment>
<keyword evidence="3 7" id="KW-0547">Nucleotide-binding</keyword>
<proteinExistence type="inferred from homology"/>
<keyword evidence="5 7" id="KW-0143">Chaperone</keyword>
<evidence type="ECO:0000256" key="5">
    <source>
        <dbReference type="ARBA" id="ARBA00023186"/>
    </source>
</evidence>
<reference evidence="11 12" key="1">
    <citation type="submission" date="2022-07" db="EMBL/GenBank/DDBJ databases">
        <title>Genome-wide signatures of adaptation to extreme environments.</title>
        <authorList>
            <person name="Cho C.H."/>
            <person name="Yoon H.S."/>
        </authorList>
    </citation>
    <scope>NUCLEOTIDE SEQUENCE [LARGE SCALE GENOMIC DNA]</scope>
    <source>
        <strain evidence="11 12">108.79 E11</strain>
    </source>
</reference>
<dbReference type="GO" id="GO:0005737">
    <property type="term" value="C:cytoplasm"/>
    <property type="evidence" value="ECO:0007669"/>
    <property type="project" value="TreeGrafter"/>
</dbReference>
<dbReference type="SUPFAM" id="SSF52540">
    <property type="entry name" value="P-loop containing nucleoside triphosphate hydrolases"/>
    <property type="match status" value="2"/>
</dbReference>
<dbReference type="GO" id="GO:0034605">
    <property type="term" value="P:cellular response to heat"/>
    <property type="evidence" value="ECO:0007669"/>
    <property type="project" value="TreeGrafter"/>
</dbReference>
<dbReference type="InterPro" id="IPR050130">
    <property type="entry name" value="ClpA_ClpB"/>
</dbReference>
<keyword evidence="12" id="KW-1185">Reference proteome</keyword>
<dbReference type="InterPro" id="IPR003593">
    <property type="entry name" value="AAA+_ATPase"/>
</dbReference>
<evidence type="ECO:0000256" key="2">
    <source>
        <dbReference type="ARBA" id="ARBA00022737"/>
    </source>
</evidence>
<dbReference type="GO" id="GO:0005524">
    <property type="term" value="F:ATP binding"/>
    <property type="evidence" value="ECO:0007669"/>
    <property type="project" value="UniProtKB-KW"/>
</dbReference>
<dbReference type="InterPro" id="IPR028299">
    <property type="entry name" value="ClpA/B_CS2"/>
</dbReference>
<dbReference type="PRINTS" id="PR00300">
    <property type="entry name" value="CLPPROTEASEA"/>
</dbReference>
<dbReference type="PANTHER" id="PTHR11638">
    <property type="entry name" value="ATP-DEPENDENT CLP PROTEASE"/>
    <property type="match status" value="1"/>
</dbReference>
<dbReference type="InterPro" id="IPR001270">
    <property type="entry name" value="ClpA/B"/>
</dbReference>
<dbReference type="InterPro" id="IPR003959">
    <property type="entry name" value="ATPase_AAA_core"/>
</dbReference>
<dbReference type="Gene3D" id="1.10.1780.10">
    <property type="entry name" value="Clp, N-terminal domain"/>
    <property type="match status" value="1"/>
</dbReference>
<evidence type="ECO:0000256" key="8">
    <source>
        <dbReference type="SAM" id="Coils"/>
    </source>
</evidence>
<dbReference type="PROSITE" id="PS00871">
    <property type="entry name" value="CLPAB_2"/>
    <property type="match status" value="1"/>
</dbReference>
<protein>
    <recommendedName>
        <fullName evidence="10">Clp R domain-containing protein</fullName>
    </recommendedName>
</protein>
<name>A0AAV9IB33_9RHOD</name>
<accession>A0AAV9IB33</accession>
<dbReference type="Gene3D" id="3.40.50.300">
    <property type="entry name" value="P-loop containing nucleotide triphosphate hydrolases"/>
    <property type="match status" value="3"/>
</dbReference>